<reference evidence="5 6" key="1">
    <citation type="submission" date="2016-02" db="EMBL/GenBank/DDBJ databases">
        <title>Complete Genome Sequence of Weissella jogaejeotgali FOL01.</title>
        <authorList>
            <person name="Lee J.-H."/>
            <person name="Ku H.-J."/>
        </authorList>
    </citation>
    <scope>NUCLEOTIDE SEQUENCE [LARGE SCALE GENOMIC DNA]</scope>
    <source>
        <strain evidence="5 6">FOL01</strain>
    </source>
</reference>
<dbReference type="OrthoDB" id="185320at2"/>
<protein>
    <submittedName>
        <fullName evidence="5">Transcriptional regulator, AraC family</fullName>
    </submittedName>
</protein>
<dbReference type="PANTHER" id="PTHR43280">
    <property type="entry name" value="ARAC-FAMILY TRANSCRIPTIONAL REGULATOR"/>
    <property type="match status" value="1"/>
</dbReference>
<dbReference type="GO" id="GO:0003700">
    <property type="term" value="F:DNA-binding transcription factor activity"/>
    <property type="evidence" value="ECO:0007669"/>
    <property type="project" value="InterPro"/>
</dbReference>
<evidence type="ECO:0000256" key="2">
    <source>
        <dbReference type="ARBA" id="ARBA00023125"/>
    </source>
</evidence>
<dbReference type="InterPro" id="IPR003313">
    <property type="entry name" value="AraC-bd"/>
</dbReference>
<proteinExistence type="predicted"/>
<dbReference type="InterPro" id="IPR037923">
    <property type="entry name" value="HTH-like"/>
</dbReference>
<dbReference type="Proteomes" id="UP000185473">
    <property type="component" value="Chromosome"/>
</dbReference>
<dbReference type="SUPFAM" id="SSF46689">
    <property type="entry name" value="Homeodomain-like"/>
    <property type="match status" value="2"/>
</dbReference>
<dbReference type="Pfam" id="PF02311">
    <property type="entry name" value="AraC_binding"/>
    <property type="match status" value="1"/>
</dbReference>
<accession>A0A1L6RB44</accession>
<dbReference type="RefSeq" id="WP_075269524.1">
    <property type="nucleotide sequence ID" value="NZ_CP014332.1"/>
</dbReference>
<keyword evidence="3" id="KW-0804">Transcription</keyword>
<organism evidence="5 6">
    <name type="scientific">Weissella jogaejeotgali</name>
    <dbReference type="NCBI Taxonomy" id="1631871"/>
    <lineage>
        <taxon>Bacteria</taxon>
        <taxon>Bacillati</taxon>
        <taxon>Bacillota</taxon>
        <taxon>Bacilli</taxon>
        <taxon>Lactobacillales</taxon>
        <taxon>Lactobacillaceae</taxon>
        <taxon>Weissella</taxon>
    </lineage>
</organism>
<evidence type="ECO:0000313" key="6">
    <source>
        <dbReference type="Proteomes" id="UP000185473"/>
    </source>
</evidence>
<dbReference type="AlphaFoldDB" id="A0A1L6RB44"/>
<dbReference type="EMBL" id="CP014332">
    <property type="protein sequence ID" value="APS41690.1"/>
    <property type="molecule type" value="Genomic_DNA"/>
</dbReference>
<dbReference type="GO" id="GO:0043565">
    <property type="term" value="F:sequence-specific DNA binding"/>
    <property type="evidence" value="ECO:0007669"/>
    <property type="project" value="InterPro"/>
</dbReference>
<dbReference type="InterPro" id="IPR018062">
    <property type="entry name" value="HTH_AraC-typ_CS"/>
</dbReference>
<feature type="domain" description="HTH araC/xylS-type" evidence="4">
    <location>
        <begin position="170"/>
        <end position="269"/>
    </location>
</feature>
<name>A0A1L6RB44_9LACO</name>
<dbReference type="PROSITE" id="PS01124">
    <property type="entry name" value="HTH_ARAC_FAMILY_2"/>
    <property type="match status" value="1"/>
</dbReference>
<dbReference type="KEGG" id="wjo:FOL01_0831"/>
<dbReference type="SUPFAM" id="SSF51215">
    <property type="entry name" value="Regulatory protein AraC"/>
    <property type="match status" value="1"/>
</dbReference>
<dbReference type="SMART" id="SM00342">
    <property type="entry name" value="HTH_ARAC"/>
    <property type="match status" value="1"/>
</dbReference>
<dbReference type="PRINTS" id="PR00032">
    <property type="entry name" value="HTHARAC"/>
</dbReference>
<evidence type="ECO:0000256" key="3">
    <source>
        <dbReference type="ARBA" id="ARBA00023163"/>
    </source>
</evidence>
<dbReference type="InterPro" id="IPR009057">
    <property type="entry name" value="Homeodomain-like_sf"/>
</dbReference>
<dbReference type="Gene3D" id="2.60.120.280">
    <property type="entry name" value="Regulatory protein AraC"/>
    <property type="match status" value="1"/>
</dbReference>
<dbReference type="PANTHER" id="PTHR43280:SF2">
    <property type="entry name" value="HTH-TYPE TRANSCRIPTIONAL REGULATOR EXSA"/>
    <property type="match status" value="1"/>
</dbReference>
<evidence type="ECO:0000259" key="4">
    <source>
        <dbReference type="PROSITE" id="PS01124"/>
    </source>
</evidence>
<dbReference type="InterPro" id="IPR018060">
    <property type="entry name" value="HTH_AraC"/>
</dbReference>
<keyword evidence="2" id="KW-0238">DNA-binding</keyword>
<sequence>MRAYFNLDANDFPVTVEHIGAEWPQDQIIRYQGFPHFHWLQTEKGVGNFWIGEKHLILPEKAGVLVSPGVPHRYESANVNDKWEVIFVTFQGKFADDFNLQMMNHDYVYIPPERGVEFVNQVEQIIATLESNPVDHEWVSALSYYLLLSLGREESYHVNVNHPDFIRYVKPAMNYMSENFATNLTITSVAKHLNMTPQYLDRLFQKIMHLSPQEYLLQVRISHAKKLLVSQKHLRVVAVANESGFRDAAYFSRIFKRETGVTPINFRKWQT</sequence>
<evidence type="ECO:0000313" key="5">
    <source>
        <dbReference type="EMBL" id="APS41690.1"/>
    </source>
</evidence>
<dbReference type="STRING" id="1631871.FOL01_0831"/>
<dbReference type="Pfam" id="PF12833">
    <property type="entry name" value="HTH_18"/>
    <property type="match status" value="1"/>
</dbReference>
<gene>
    <name evidence="5" type="ORF">FOL01_0831</name>
</gene>
<dbReference type="Gene3D" id="1.10.10.60">
    <property type="entry name" value="Homeodomain-like"/>
    <property type="match status" value="2"/>
</dbReference>
<dbReference type="InterPro" id="IPR020449">
    <property type="entry name" value="Tscrpt_reg_AraC-type_HTH"/>
</dbReference>
<dbReference type="PROSITE" id="PS00041">
    <property type="entry name" value="HTH_ARAC_FAMILY_1"/>
    <property type="match status" value="1"/>
</dbReference>
<keyword evidence="1" id="KW-0805">Transcription regulation</keyword>
<evidence type="ECO:0000256" key="1">
    <source>
        <dbReference type="ARBA" id="ARBA00023015"/>
    </source>
</evidence>
<keyword evidence="6" id="KW-1185">Reference proteome</keyword>